<keyword evidence="1" id="KW-0812">Transmembrane</keyword>
<dbReference type="EMBL" id="MRCA01000013">
    <property type="protein sequence ID" value="OKH12084.1"/>
    <property type="molecule type" value="Genomic_DNA"/>
</dbReference>
<keyword evidence="1" id="KW-1133">Transmembrane helix</keyword>
<evidence type="ECO:0000313" key="2">
    <source>
        <dbReference type="EMBL" id="OKH12084.1"/>
    </source>
</evidence>
<dbReference type="OrthoDB" id="513483at2"/>
<feature type="transmembrane region" description="Helical" evidence="1">
    <location>
        <begin position="24"/>
        <end position="46"/>
    </location>
</feature>
<evidence type="ECO:0000313" key="3">
    <source>
        <dbReference type="Proteomes" id="UP000186391"/>
    </source>
</evidence>
<accession>A0A1U7GVC9</accession>
<proteinExistence type="predicted"/>
<keyword evidence="3" id="KW-1185">Reference proteome</keyword>
<reference evidence="2 3" key="1">
    <citation type="submission" date="2016-11" db="EMBL/GenBank/DDBJ databases">
        <title>Draft Genome Sequences of Nine Cyanobacterial Strains from Diverse Habitats.</title>
        <authorList>
            <person name="Zhu T."/>
            <person name="Hou S."/>
            <person name="Lu X."/>
            <person name="Hess W.R."/>
        </authorList>
    </citation>
    <scope>NUCLEOTIDE SEQUENCE [LARGE SCALE GENOMIC DNA]</scope>
    <source>
        <strain evidence="2 3">NIES-592</strain>
    </source>
</reference>
<evidence type="ECO:0000256" key="1">
    <source>
        <dbReference type="SAM" id="Phobius"/>
    </source>
</evidence>
<keyword evidence="1" id="KW-0472">Membrane</keyword>
<protein>
    <submittedName>
        <fullName evidence="2">Uncharacterized protein</fullName>
    </submittedName>
</protein>
<organism evidence="2 3">
    <name type="scientific">Fischerella major NIES-592</name>
    <dbReference type="NCBI Taxonomy" id="210994"/>
    <lineage>
        <taxon>Bacteria</taxon>
        <taxon>Bacillati</taxon>
        <taxon>Cyanobacteriota</taxon>
        <taxon>Cyanophyceae</taxon>
        <taxon>Nostocales</taxon>
        <taxon>Hapalosiphonaceae</taxon>
        <taxon>Fischerella</taxon>
    </lineage>
</organism>
<sequence length="142" mass="15315">METKGDSEQRSIQNSGSVLRLRRLVGSAVVVVSVGIASYAAGFAIAKQESDSKANIQQLKLQAKLCRKFNRGEVEAQDAAAGGKISGVHDILADLQTVQVELAKKRLVFVEEQPTIVKLKSQEAALKSLLKQRINGICNVVN</sequence>
<dbReference type="RefSeq" id="WP_062247955.1">
    <property type="nucleotide sequence ID" value="NZ_MRCA01000013.1"/>
</dbReference>
<name>A0A1U7GVC9_9CYAN</name>
<dbReference type="Proteomes" id="UP000186391">
    <property type="component" value="Unassembled WGS sequence"/>
</dbReference>
<gene>
    <name evidence="2" type="ORF">NIES592_19370</name>
</gene>
<comment type="caution">
    <text evidence="2">The sequence shown here is derived from an EMBL/GenBank/DDBJ whole genome shotgun (WGS) entry which is preliminary data.</text>
</comment>
<dbReference type="AlphaFoldDB" id="A0A1U7GVC9"/>